<evidence type="ECO:0000256" key="1">
    <source>
        <dbReference type="SAM" id="MobiDB-lite"/>
    </source>
</evidence>
<accession>A0ABY8DGJ1</accession>
<keyword evidence="3" id="KW-1185">Reference proteome</keyword>
<reference evidence="2 3" key="1">
    <citation type="submission" date="2023-03" db="EMBL/GenBank/DDBJ databases">
        <authorList>
            <person name="Kaur S."/>
            <person name="Espinosa-Saiz D."/>
            <person name="Velazquez E."/>
            <person name="Menendez E."/>
            <person name="diCenzo G.C."/>
        </authorList>
    </citation>
    <scope>NUCLEOTIDE SEQUENCE [LARGE SCALE GENOMIC DNA]</scope>
    <source>
        <strain evidence="2 3">LMG 24692</strain>
    </source>
</reference>
<proteinExistence type="predicted"/>
<gene>
    <name evidence="2" type="ORF">PZN02_005360</name>
</gene>
<dbReference type="Proteomes" id="UP001229355">
    <property type="component" value="Chromosome 2"/>
</dbReference>
<protein>
    <submittedName>
        <fullName evidence="2">Uncharacterized protein</fullName>
    </submittedName>
</protein>
<evidence type="ECO:0000313" key="3">
    <source>
        <dbReference type="Proteomes" id="UP001229355"/>
    </source>
</evidence>
<name>A0ABY8DGJ1_9HYPH</name>
<feature type="compositionally biased region" description="Polar residues" evidence="1">
    <location>
        <begin position="64"/>
        <end position="84"/>
    </location>
</feature>
<organism evidence="2 3">
    <name type="scientific">Sinorhizobium garamanticum</name>
    <dbReference type="NCBI Taxonomy" id="680247"/>
    <lineage>
        <taxon>Bacteria</taxon>
        <taxon>Pseudomonadati</taxon>
        <taxon>Pseudomonadota</taxon>
        <taxon>Alphaproteobacteria</taxon>
        <taxon>Hyphomicrobiales</taxon>
        <taxon>Rhizobiaceae</taxon>
        <taxon>Sinorhizobium/Ensifer group</taxon>
        <taxon>Sinorhizobium</taxon>
    </lineage>
</organism>
<sequence length="107" mass="11877">MGIEAAIQNAVALIKDVRINHLLRNEALLLLLDTFWWIATLRPAIANCGSMKLSLEFVEGPLEQGSSPKHTRQLLTTEPNTSELNGIGGRTSKAKCLQLTEHLIRFQ</sequence>
<feature type="region of interest" description="Disordered" evidence="1">
    <location>
        <begin position="63"/>
        <end position="89"/>
    </location>
</feature>
<dbReference type="RefSeq" id="WP_280661986.1">
    <property type="nucleotide sequence ID" value="NZ_CP120374.1"/>
</dbReference>
<dbReference type="EMBL" id="CP120374">
    <property type="protein sequence ID" value="WEX90018.1"/>
    <property type="molecule type" value="Genomic_DNA"/>
</dbReference>
<evidence type="ECO:0000313" key="2">
    <source>
        <dbReference type="EMBL" id="WEX90018.1"/>
    </source>
</evidence>